<dbReference type="EMBL" id="LNQE01001322">
    <property type="protein sequence ID" value="KUG19146.1"/>
    <property type="molecule type" value="Genomic_DNA"/>
</dbReference>
<dbReference type="PANTHER" id="PTHR42201:SF1">
    <property type="entry name" value="TAXIS PROTEIN"/>
    <property type="match status" value="1"/>
</dbReference>
<evidence type="ECO:0000313" key="1">
    <source>
        <dbReference type="EMBL" id="KUG19146.1"/>
    </source>
</evidence>
<dbReference type="AlphaFoldDB" id="A0A0W8FE70"/>
<name>A0A0W8FE70_9ZZZZ</name>
<protein>
    <recommendedName>
        <fullName evidence="2">Chemotaxis signal transduction system protein F from archaea</fullName>
    </recommendedName>
</protein>
<evidence type="ECO:0008006" key="2">
    <source>
        <dbReference type="Google" id="ProtNLM"/>
    </source>
</evidence>
<dbReference type="PANTHER" id="PTHR42201">
    <property type="entry name" value="TAXIS PROTEIN"/>
    <property type="match status" value="1"/>
</dbReference>
<accession>A0A0W8FE70</accession>
<dbReference type="Pfam" id="PF04283">
    <property type="entry name" value="CheF-arch"/>
    <property type="match status" value="1"/>
</dbReference>
<proteinExistence type="predicted"/>
<organism evidence="1">
    <name type="scientific">hydrocarbon metagenome</name>
    <dbReference type="NCBI Taxonomy" id="938273"/>
    <lineage>
        <taxon>unclassified sequences</taxon>
        <taxon>metagenomes</taxon>
        <taxon>ecological metagenomes</taxon>
    </lineage>
</organism>
<dbReference type="GO" id="GO:0006935">
    <property type="term" value="P:chemotaxis"/>
    <property type="evidence" value="ECO:0007669"/>
    <property type="project" value="InterPro"/>
</dbReference>
<gene>
    <name evidence="1" type="ORF">ASZ90_011138</name>
</gene>
<dbReference type="InterPro" id="IPR007381">
    <property type="entry name" value="CheF1/F2"/>
</dbReference>
<reference evidence="1" key="1">
    <citation type="journal article" date="2015" name="Proc. Natl. Acad. Sci. U.S.A.">
        <title>Networks of energetic and metabolic interactions define dynamics in microbial communities.</title>
        <authorList>
            <person name="Embree M."/>
            <person name="Liu J.K."/>
            <person name="Al-Bassam M.M."/>
            <person name="Zengler K."/>
        </authorList>
    </citation>
    <scope>NUCLEOTIDE SEQUENCE</scope>
</reference>
<comment type="caution">
    <text evidence="1">The sequence shown here is derived from an EMBL/GenBank/DDBJ whole genome shotgun (WGS) entry which is preliminary data.</text>
</comment>
<sequence>MSMKSVPIKIEWNGSWIKTRMGIAEDRIAIAAPVDCEIPYRSVVDLFENKSQIVITTAGESACIYRIASVDKVLEVLKRFIVTNCSAYRLNAFFMSPAIRGGVLVKDARWEKGVIAVLRTAIWFASPETQVCIPLDEVAKIELTSREIQGKDLNVVKLDHLIENEVITSFVLCPLTTLQVLYTFLQEATSDLEMGGDDLDPIAAQVAMLVYSGMDSHAIENMLSLSQKELDAIYERLLSLGLAEVLCIRKEIQITAKGVRYINDSLKT</sequence>